<dbReference type="Pfam" id="PF10521">
    <property type="entry name" value="Tti2"/>
    <property type="match status" value="1"/>
</dbReference>
<dbReference type="GO" id="GO:0005829">
    <property type="term" value="C:cytosol"/>
    <property type="evidence" value="ECO:0007669"/>
    <property type="project" value="TreeGrafter"/>
</dbReference>
<dbReference type="Proteomes" id="UP000076727">
    <property type="component" value="Unassembled WGS sequence"/>
</dbReference>
<protein>
    <recommendedName>
        <fullName evidence="4">ARM repeat-containing protein</fullName>
    </recommendedName>
</protein>
<dbReference type="OrthoDB" id="6417021at2759"/>
<dbReference type="InterPro" id="IPR011989">
    <property type="entry name" value="ARM-like"/>
</dbReference>
<dbReference type="AlphaFoldDB" id="A0A165U857"/>
<dbReference type="GO" id="GO:0005634">
    <property type="term" value="C:nucleus"/>
    <property type="evidence" value="ECO:0007669"/>
    <property type="project" value="TreeGrafter"/>
</dbReference>
<dbReference type="InterPro" id="IPR016024">
    <property type="entry name" value="ARM-type_fold"/>
</dbReference>
<gene>
    <name evidence="2" type="ORF">DAEQUDRAFT_682559</name>
</gene>
<dbReference type="GO" id="GO:0110078">
    <property type="term" value="C:TTT Hsp90 cochaperone complex"/>
    <property type="evidence" value="ECO:0007669"/>
    <property type="project" value="InterPro"/>
</dbReference>
<keyword evidence="3" id="KW-1185">Reference proteome</keyword>
<organism evidence="2 3">
    <name type="scientific">Daedalea quercina L-15889</name>
    <dbReference type="NCBI Taxonomy" id="1314783"/>
    <lineage>
        <taxon>Eukaryota</taxon>
        <taxon>Fungi</taxon>
        <taxon>Dikarya</taxon>
        <taxon>Basidiomycota</taxon>
        <taxon>Agaricomycotina</taxon>
        <taxon>Agaricomycetes</taxon>
        <taxon>Polyporales</taxon>
        <taxon>Fomitopsis</taxon>
    </lineage>
</organism>
<proteinExistence type="inferred from homology"/>
<dbReference type="Gene3D" id="1.25.10.10">
    <property type="entry name" value="Leucine-rich Repeat Variant"/>
    <property type="match status" value="1"/>
</dbReference>
<accession>A0A165U857</accession>
<evidence type="ECO:0000313" key="2">
    <source>
        <dbReference type="EMBL" id="KZT74537.1"/>
    </source>
</evidence>
<dbReference type="PANTHER" id="PTHR32226">
    <property type="entry name" value="TELO2-INTERACTING PROTEIN 2"/>
    <property type="match status" value="1"/>
</dbReference>
<dbReference type="EMBL" id="KV429033">
    <property type="protein sequence ID" value="KZT74537.1"/>
    <property type="molecule type" value="Genomic_DNA"/>
</dbReference>
<dbReference type="InterPro" id="IPR018870">
    <property type="entry name" value="Tti2"/>
</dbReference>
<dbReference type="STRING" id="1314783.A0A165U857"/>
<evidence type="ECO:0000256" key="1">
    <source>
        <dbReference type="ARBA" id="ARBA00034736"/>
    </source>
</evidence>
<evidence type="ECO:0008006" key="4">
    <source>
        <dbReference type="Google" id="ProtNLM"/>
    </source>
</evidence>
<dbReference type="SUPFAM" id="SSF48371">
    <property type="entry name" value="ARM repeat"/>
    <property type="match status" value="1"/>
</dbReference>
<reference evidence="2 3" key="1">
    <citation type="journal article" date="2016" name="Mol. Biol. Evol.">
        <title>Comparative Genomics of Early-Diverging Mushroom-Forming Fungi Provides Insights into the Origins of Lignocellulose Decay Capabilities.</title>
        <authorList>
            <person name="Nagy L.G."/>
            <person name="Riley R."/>
            <person name="Tritt A."/>
            <person name="Adam C."/>
            <person name="Daum C."/>
            <person name="Floudas D."/>
            <person name="Sun H."/>
            <person name="Yadav J.S."/>
            <person name="Pangilinan J."/>
            <person name="Larsson K.H."/>
            <person name="Matsuura K."/>
            <person name="Barry K."/>
            <person name="Labutti K."/>
            <person name="Kuo R."/>
            <person name="Ohm R.A."/>
            <person name="Bhattacharya S.S."/>
            <person name="Shirouzu T."/>
            <person name="Yoshinaga Y."/>
            <person name="Martin F.M."/>
            <person name="Grigoriev I.V."/>
            <person name="Hibbett D.S."/>
        </authorList>
    </citation>
    <scope>NUCLEOTIDE SEQUENCE [LARGE SCALE GENOMIC DNA]</scope>
    <source>
        <strain evidence="2 3">L-15889</strain>
    </source>
</reference>
<sequence>MDDSAPLLRQLNIPSDFRHYSSITESHIIIRLEEWRRQAHAVLAQLHEQLKQRVSLSRSEEASVIAAVAPFEGEGPWTLETTRAQAQEILRPYSEPEIGLLEELLKQRVKPAFQSTPHPMLNTSTGRTLPRAAGGPDAVLDHFDGQTWKDRPGTVDLLTWCIRHCESVAYEKLWHLLIPPMMTLLDDYETSYRLRGVHVVSDIIQRVPADLLRRTGVDGLLFSSLKKSFAFLQNPETPELIRAAVPATVSLVLLTTPPSSARRFDQLCEILGDGIIGSVWLYAIYEQNAIEASIDLLSCIVHALGIGTARYLKAIVPQLVFLLVPAPENSANLQLQLSSLRALAEVVRTCAPRMHKWKGQILEGILKRWVVAVDKGSDEDPVTGTLKDAAKDVCDALAIACPSVIKLEYAQLLQVDRQMFGSLLETSVKT</sequence>
<comment type="similarity">
    <text evidence="1">Belongs to the TTI2 family.</text>
</comment>
<evidence type="ECO:0000313" key="3">
    <source>
        <dbReference type="Proteomes" id="UP000076727"/>
    </source>
</evidence>
<name>A0A165U857_9APHY</name>
<dbReference type="PANTHER" id="PTHR32226:SF2">
    <property type="entry name" value="TELO2-INTERACTING PROTEIN 2"/>
    <property type="match status" value="1"/>
</dbReference>